<reference evidence="4 5" key="1">
    <citation type="journal article" date="2010" name="Nature">
        <title>Genome sequencing and analysis of the model grass Brachypodium distachyon.</title>
        <authorList>
            <consortium name="International Brachypodium Initiative"/>
        </authorList>
    </citation>
    <scope>NUCLEOTIDE SEQUENCE [LARGE SCALE GENOMIC DNA]</scope>
    <source>
        <strain evidence="4 5">Bd21</strain>
    </source>
</reference>
<evidence type="ECO:0000259" key="3">
    <source>
        <dbReference type="Pfam" id="PF23598"/>
    </source>
</evidence>
<dbReference type="Gene3D" id="3.80.10.10">
    <property type="entry name" value="Ribonuclease Inhibitor"/>
    <property type="match status" value="1"/>
</dbReference>
<dbReference type="EMBL" id="CM000880">
    <property type="protein sequence ID" value="PNT73788.1"/>
    <property type="molecule type" value="Genomic_DNA"/>
</dbReference>
<keyword evidence="6" id="KW-1185">Reference proteome</keyword>
<dbReference type="EnsemblPlants" id="PNT73788">
    <property type="protein sequence ID" value="PNT73788"/>
    <property type="gene ID" value="BRADI_1g01551v3"/>
</dbReference>
<dbReference type="PRINTS" id="PR00364">
    <property type="entry name" value="DISEASERSIST"/>
</dbReference>
<sequence>MHPFNPEEFLKSLLNQLYESAHQEKLGADLRKKEARLIRDELKQLLTIHKYLIIIEDLSSAVEWDFIKSNLPDPNNDSRIIISTQQLGLALSCTGEPCLALELREFSDGQYLFAFFKQVNFDIAKLFRQLGDRRVISLWGDKGGYADSLIAELSHRLSLQKVSGVKFEEVEWVGYYEDPESLDPIKPRSREDAAYLVVIKGLLSKEDWDKIKDRVVPEGTKGCAIIIANEKDVADYCGKDVGLREIDEEQSKANEAIRPFTKCGRHYCGDSLGYLYAQGVFSLGYRPEDCHSFLSNRIEEACCRVPFIMESQYEVMATIDYCHVQEGGVHAVWGTVGVGKSALVRYSCYVNMVFSLGITKKANIGRFGDFDGRRHPFNMFGWVDVPDPFDLAEFSRRLLLDFHSLDPHEMEATAVGIIQGHDPIQGCYDIMHGNICLVVIDGLRSKQDWDSIKQALLRGNLYELSSILVITTEKSVAQHCVDIGDREGRTLNVRALEDVPAFDLFQKVAGELYSNLEIAKQMVTKCGGLPRIIAAVGQAYFSFMKDINGDRVEASTSFLKDINDDLVVKLQTDQQFHDLRVHLSWMHSYFDACDDSVKPRWITEGYSRDIIGRTAKKNAELIFSKLIELGIIHQIESNGMWQINGFFREYIISQPMEDNLVFALEGNCKVNSQRTGQHLTIMEKWDGDKILFDSLDFSRLRSLTVFGKWEYFFVSDSMKRIRVLDLENTLEVKNDGLEQVLRKLVSLKFISLRGCTDITYLPDSVGELRQLQTLNVRQTSIVALPSAILKLLKIQYIRAGTIVSSDEHQRRPQLARADTTGVEVPVGIWNMSSLRTLGVVNANAKGGKAILKKLKNLTQLIKLSVSGMNHEKWENLWDSLSGHGHLESLFVRFDEDFFESFKPPKTLRSLKLHGAYTRTASLYQGGAWQSQDFGFIKMIIPSLRDMHFLEKLPHQAILVRLFINPTQENEYLNKHVMWGCRRKPPRSDKDPWSESTELFYCK</sequence>
<dbReference type="InterPro" id="IPR032675">
    <property type="entry name" value="LRR_dom_sf"/>
</dbReference>
<dbReference type="GO" id="GO:0006952">
    <property type="term" value="P:defense response"/>
    <property type="evidence" value="ECO:0007669"/>
    <property type="project" value="UniProtKB-KW"/>
</dbReference>
<name>A0A2K2DHN9_BRADI</name>
<dbReference type="PANTHER" id="PTHR23155:SF1135">
    <property type="entry name" value="OS08G0246300 PROTEIN"/>
    <property type="match status" value="1"/>
</dbReference>
<dbReference type="Gene3D" id="3.40.50.300">
    <property type="entry name" value="P-loop containing nucleotide triphosphate hydrolases"/>
    <property type="match status" value="1"/>
</dbReference>
<dbReference type="PANTHER" id="PTHR23155">
    <property type="entry name" value="DISEASE RESISTANCE PROTEIN RP"/>
    <property type="match status" value="1"/>
</dbReference>
<feature type="domain" description="NB-ARC" evidence="2">
    <location>
        <begin position="27"/>
        <end position="106"/>
    </location>
</feature>
<dbReference type="GO" id="GO:0051707">
    <property type="term" value="P:response to other organism"/>
    <property type="evidence" value="ECO:0007669"/>
    <property type="project" value="UniProtKB-ARBA"/>
</dbReference>
<evidence type="ECO:0000313" key="6">
    <source>
        <dbReference type="Proteomes" id="UP000008810"/>
    </source>
</evidence>
<dbReference type="InterPro" id="IPR044974">
    <property type="entry name" value="Disease_R_plants"/>
</dbReference>
<dbReference type="AlphaFoldDB" id="A0A2K2DHN9"/>
<dbReference type="Pfam" id="PF23598">
    <property type="entry name" value="LRR_14"/>
    <property type="match status" value="1"/>
</dbReference>
<feature type="domain" description="Disease resistance R13L4/SHOC-2-like LRR" evidence="3">
    <location>
        <begin position="700"/>
        <end position="916"/>
    </location>
</feature>
<dbReference type="OrthoDB" id="691071at2759"/>
<evidence type="ECO:0008006" key="7">
    <source>
        <dbReference type="Google" id="ProtNLM"/>
    </source>
</evidence>
<dbReference type="GO" id="GO:0043531">
    <property type="term" value="F:ADP binding"/>
    <property type="evidence" value="ECO:0007669"/>
    <property type="project" value="InterPro"/>
</dbReference>
<dbReference type="SUPFAM" id="SSF52047">
    <property type="entry name" value="RNI-like"/>
    <property type="match status" value="1"/>
</dbReference>
<reference evidence="4" key="2">
    <citation type="submission" date="2017-06" db="EMBL/GenBank/DDBJ databases">
        <title>WGS assembly of Brachypodium distachyon.</title>
        <authorList>
            <consortium name="The International Brachypodium Initiative"/>
            <person name="Lucas S."/>
            <person name="Harmon-Smith M."/>
            <person name="Lail K."/>
            <person name="Tice H."/>
            <person name="Grimwood J."/>
            <person name="Bruce D."/>
            <person name="Barry K."/>
            <person name="Shu S."/>
            <person name="Lindquist E."/>
            <person name="Wang M."/>
            <person name="Pitluck S."/>
            <person name="Vogel J.P."/>
            <person name="Garvin D.F."/>
            <person name="Mockler T.C."/>
            <person name="Schmutz J."/>
            <person name="Rokhsar D."/>
            <person name="Bevan M.W."/>
        </authorList>
    </citation>
    <scope>NUCLEOTIDE SEQUENCE</scope>
    <source>
        <strain evidence="4">Bd21</strain>
    </source>
</reference>
<proteinExistence type="predicted"/>
<evidence type="ECO:0000259" key="2">
    <source>
        <dbReference type="Pfam" id="PF00931"/>
    </source>
</evidence>
<dbReference type="Proteomes" id="UP000008810">
    <property type="component" value="Chromosome 1"/>
</dbReference>
<dbReference type="InterPro" id="IPR027417">
    <property type="entry name" value="P-loop_NTPase"/>
</dbReference>
<dbReference type="Pfam" id="PF00931">
    <property type="entry name" value="NB-ARC"/>
    <property type="match status" value="1"/>
</dbReference>
<protein>
    <recommendedName>
        <fullName evidence="7">NB-ARC domain-containing protein</fullName>
    </recommendedName>
</protein>
<dbReference type="InParanoid" id="A0A2K2DHN9"/>
<evidence type="ECO:0000256" key="1">
    <source>
        <dbReference type="ARBA" id="ARBA00022737"/>
    </source>
</evidence>
<evidence type="ECO:0000313" key="5">
    <source>
        <dbReference type="EnsemblPlants" id="PNT73788"/>
    </source>
</evidence>
<keyword evidence="1" id="KW-0677">Repeat</keyword>
<gene>
    <name evidence="4" type="ORF">BRADI_1g01551v3</name>
</gene>
<reference evidence="5" key="3">
    <citation type="submission" date="2018-08" db="UniProtKB">
        <authorList>
            <consortium name="EnsemblPlants"/>
        </authorList>
    </citation>
    <scope>IDENTIFICATION</scope>
    <source>
        <strain evidence="5">cv. Bd21</strain>
    </source>
</reference>
<dbReference type="InterPro" id="IPR055414">
    <property type="entry name" value="LRR_R13L4/SHOC2-like"/>
</dbReference>
<accession>A0A2K2DHN9</accession>
<dbReference type="SUPFAM" id="SSF52540">
    <property type="entry name" value="P-loop containing nucleoside triphosphate hydrolases"/>
    <property type="match status" value="2"/>
</dbReference>
<dbReference type="InterPro" id="IPR002182">
    <property type="entry name" value="NB-ARC"/>
</dbReference>
<dbReference type="Gramene" id="PNT73788">
    <property type="protein sequence ID" value="PNT73788"/>
    <property type="gene ID" value="BRADI_1g01551v3"/>
</dbReference>
<organism evidence="4">
    <name type="scientific">Brachypodium distachyon</name>
    <name type="common">Purple false brome</name>
    <name type="synonym">Trachynia distachya</name>
    <dbReference type="NCBI Taxonomy" id="15368"/>
    <lineage>
        <taxon>Eukaryota</taxon>
        <taxon>Viridiplantae</taxon>
        <taxon>Streptophyta</taxon>
        <taxon>Embryophyta</taxon>
        <taxon>Tracheophyta</taxon>
        <taxon>Spermatophyta</taxon>
        <taxon>Magnoliopsida</taxon>
        <taxon>Liliopsida</taxon>
        <taxon>Poales</taxon>
        <taxon>Poaceae</taxon>
        <taxon>BOP clade</taxon>
        <taxon>Pooideae</taxon>
        <taxon>Stipodae</taxon>
        <taxon>Brachypodieae</taxon>
        <taxon>Brachypodium</taxon>
    </lineage>
</organism>
<evidence type="ECO:0000313" key="4">
    <source>
        <dbReference type="EMBL" id="PNT73788.1"/>
    </source>
</evidence>